<evidence type="ECO:0000313" key="2">
    <source>
        <dbReference type="Proteomes" id="UP000241986"/>
    </source>
</evidence>
<protein>
    <submittedName>
        <fullName evidence="1">Uncharacterized protein</fullName>
    </submittedName>
</protein>
<sequence length="151" mass="16806">MSEVLTNSGLERLEIPMMMLNSSLYKTSVVNLNHGASSMSLKVIDCPGVDDGIVYADSATIIMQYPLGSPFTCIVCGRNGVITKRQIVERIRAAYRQQYKLIKISNDERSGVLNSHPLRNLFIDAVFYNKDSNIIIANVDGIESIVDNYPF</sequence>
<evidence type="ECO:0000313" key="1">
    <source>
        <dbReference type="EMBL" id="PTH79138.1"/>
    </source>
</evidence>
<reference evidence="1 2" key="1">
    <citation type="submission" date="2018-03" db="EMBL/GenBank/DDBJ databases">
        <title>Aeromonas veronii whole genome sequencing and analysis.</title>
        <authorList>
            <person name="Xie H."/>
            <person name="Liu T."/>
            <person name="Wang K."/>
        </authorList>
    </citation>
    <scope>NUCLEOTIDE SEQUENCE [LARGE SCALE GENOMIC DNA]</scope>
    <source>
        <strain evidence="1 2">XH.VA.1</strain>
    </source>
</reference>
<dbReference type="AlphaFoldDB" id="A0A2T4MX15"/>
<accession>A0A2T4MX15</accession>
<gene>
    <name evidence="1" type="ORF">DAA48_22160</name>
</gene>
<dbReference type="Proteomes" id="UP000241986">
    <property type="component" value="Unassembled WGS sequence"/>
</dbReference>
<dbReference type="RefSeq" id="WP_107684765.1">
    <property type="nucleotide sequence ID" value="NZ_PZKL01000045.1"/>
</dbReference>
<name>A0A2T4MX15_AERVE</name>
<proteinExistence type="predicted"/>
<dbReference type="EMBL" id="PZKL01000045">
    <property type="protein sequence ID" value="PTH79138.1"/>
    <property type="molecule type" value="Genomic_DNA"/>
</dbReference>
<comment type="caution">
    <text evidence="1">The sequence shown here is derived from an EMBL/GenBank/DDBJ whole genome shotgun (WGS) entry which is preliminary data.</text>
</comment>
<organism evidence="1 2">
    <name type="scientific">Aeromonas veronii</name>
    <dbReference type="NCBI Taxonomy" id="654"/>
    <lineage>
        <taxon>Bacteria</taxon>
        <taxon>Pseudomonadati</taxon>
        <taxon>Pseudomonadota</taxon>
        <taxon>Gammaproteobacteria</taxon>
        <taxon>Aeromonadales</taxon>
        <taxon>Aeromonadaceae</taxon>
        <taxon>Aeromonas</taxon>
    </lineage>
</organism>